<dbReference type="CDD" id="cd02142">
    <property type="entry name" value="McbC_SagB-like_oxidoreductase"/>
    <property type="match status" value="2"/>
</dbReference>
<evidence type="ECO:0000256" key="1">
    <source>
        <dbReference type="SAM" id="MobiDB-lite"/>
    </source>
</evidence>
<dbReference type="Pfam" id="PF00881">
    <property type="entry name" value="Nitroreductase"/>
    <property type="match status" value="2"/>
</dbReference>
<dbReference type="RefSeq" id="WP_136494810.1">
    <property type="nucleotide sequence ID" value="NZ_CP046052.1"/>
</dbReference>
<feature type="region of interest" description="Disordered" evidence="1">
    <location>
        <begin position="1"/>
        <end position="21"/>
    </location>
</feature>
<organism evidence="3 4">
    <name type="scientific">Methylocystis heyeri</name>
    <dbReference type="NCBI Taxonomy" id="391905"/>
    <lineage>
        <taxon>Bacteria</taxon>
        <taxon>Pseudomonadati</taxon>
        <taxon>Pseudomonadota</taxon>
        <taxon>Alphaproteobacteria</taxon>
        <taxon>Hyphomicrobiales</taxon>
        <taxon>Methylocystaceae</taxon>
        <taxon>Methylocystis</taxon>
    </lineage>
</organism>
<dbReference type="PANTHER" id="PTHR42741">
    <property type="entry name" value="NITROREDUCTASE FAMILY PROTEIN"/>
    <property type="match status" value="1"/>
</dbReference>
<proteinExistence type="predicted"/>
<dbReference type="InterPro" id="IPR000415">
    <property type="entry name" value="Nitroreductase-like"/>
</dbReference>
<dbReference type="InterPro" id="IPR029479">
    <property type="entry name" value="Nitroreductase"/>
</dbReference>
<dbReference type="KEGG" id="mhey:H2LOC_001680"/>
<accession>A0A6B8KD85</accession>
<evidence type="ECO:0000259" key="2">
    <source>
        <dbReference type="Pfam" id="PF00881"/>
    </source>
</evidence>
<dbReference type="Proteomes" id="UP000309061">
    <property type="component" value="Chromosome"/>
</dbReference>
<dbReference type="GO" id="GO:0016491">
    <property type="term" value="F:oxidoreductase activity"/>
    <property type="evidence" value="ECO:0007669"/>
    <property type="project" value="InterPro"/>
</dbReference>
<feature type="domain" description="Nitroreductase" evidence="2">
    <location>
        <begin position="318"/>
        <end position="504"/>
    </location>
</feature>
<dbReference type="SUPFAM" id="SSF55469">
    <property type="entry name" value="FMN-dependent nitroreductase-like"/>
    <property type="match status" value="2"/>
</dbReference>
<reference evidence="3 4" key="1">
    <citation type="submission" date="2019-11" db="EMBL/GenBank/DDBJ databases">
        <title>The genome sequence of Methylocystis heyeri.</title>
        <authorList>
            <person name="Oshkin I.Y."/>
            <person name="Miroshnikov K."/>
            <person name="Dedysh S.N."/>
        </authorList>
    </citation>
    <scope>NUCLEOTIDE SEQUENCE [LARGE SCALE GENOMIC DNA]</scope>
    <source>
        <strain evidence="3 4">H2</strain>
    </source>
</reference>
<dbReference type="EMBL" id="CP046052">
    <property type="protein sequence ID" value="QGM44508.1"/>
    <property type="molecule type" value="Genomic_DNA"/>
</dbReference>
<dbReference type="Gene3D" id="3.40.109.10">
    <property type="entry name" value="NADH Oxidase"/>
    <property type="match status" value="2"/>
</dbReference>
<dbReference type="PANTHER" id="PTHR42741:SF3">
    <property type="entry name" value="NITROREDUCTASE FAMILY PROTEIN"/>
    <property type="match status" value="1"/>
</dbReference>
<gene>
    <name evidence="3" type="ORF">H2LOC_001680</name>
</gene>
<dbReference type="AlphaFoldDB" id="A0A6B8KD85"/>
<keyword evidence="4" id="KW-1185">Reference proteome</keyword>
<protein>
    <submittedName>
        <fullName evidence="3">SagB/ThcOx family dehydrogenase</fullName>
    </submittedName>
</protein>
<evidence type="ECO:0000313" key="4">
    <source>
        <dbReference type="Proteomes" id="UP000309061"/>
    </source>
</evidence>
<name>A0A6B8KD85_9HYPH</name>
<evidence type="ECO:0000313" key="3">
    <source>
        <dbReference type="EMBL" id="QGM44508.1"/>
    </source>
</evidence>
<feature type="domain" description="Nitroreductase" evidence="2">
    <location>
        <begin position="101"/>
        <end position="223"/>
    </location>
</feature>
<dbReference type="OrthoDB" id="9801593at2"/>
<sequence>MTNQDNDGLPQDIRGYHQRTKHAPNRYALGPAFLDWTSQPSPYRRFEGAPLLELPLSDGDGGPSFPGPAQRPEKLDADSLGLFFELAFGLSAWKSVEGSTWALRNNPSSGNLHPTESWIVMNAVEGVSDRPAVYHYAPQEHALETRAAFDGAAAAPSGGFLLGLTSIPWREAWKYGERAFRYCQLDAGHAMGAAAQSAAALGWRLRALSYPSDDEISALLGLARADAAHRREPEHPELLAWVETGESSASLPEIESLAAAGRQWFGEANRLSEDHDGWPLVDLAFRLCRKPRSRPLIQPPAGPSAAPEAGARSIADVVRTRRSAQRFDGTSILPKDAFCAMLAATAPGAAPLLSAFPWTPALALLLFVHRVEGLEPGLYLYPRNASLGDRLLAAGSPSLQRAPVDFGGLSLIRLQSGSVEREGTRLSCLQPIGGKGCFSLAMISDFDAVVTAEGGFGYRRLHWEAGLIGQALYLGAAAHGFSGTGIGCFFDDEVHGLLGLGPEQSAFQDVYHFTVGAAVEDARILTLPPYPRERRMRR</sequence>